<name>A0A7X4HM75_9LACO</name>
<feature type="compositionally biased region" description="Basic and acidic residues" evidence="5">
    <location>
        <begin position="599"/>
        <end position="613"/>
    </location>
</feature>
<feature type="domain" description="YSIRK Gram-positive signal peptide" evidence="7">
    <location>
        <begin position="6"/>
        <end position="29"/>
    </location>
</feature>
<reference evidence="10 11" key="1">
    <citation type="submission" date="2020-01" db="EMBL/GenBank/DDBJ databases">
        <title>Vaginal microbiome of pregnant Indian women: Insights into the genome of dominants Lactobacillus species.</title>
        <authorList>
            <person name="Das B."/>
            <person name="Mehta O."/>
            <person name="Ghosh T.S."/>
            <person name="Kothidar A."/>
            <person name="Gowtham M.R."/>
            <person name="Mitra R."/>
            <person name="Kshetrapal P."/>
            <person name="Wadhwa N."/>
            <person name="Thiruvengadam R."/>
            <person name="Nair G.B."/>
            <person name="Bhatnagar S."/>
            <person name="Pore S."/>
        </authorList>
    </citation>
    <scope>NUCLEOTIDE SEQUENCE [LARGE SCALE GENOMIC DNA]</scope>
    <source>
        <strain evidence="10 11">Indica2</strain>
    </source>
</reference>
<dbReference type="InterPro" id="IPR041495">
    <property type="entry name" value="Mub_B2"/>
</dbReference>
<dbReference type="Gene3D" id="3.10.20.470">
    <property type="match status" value="1"/>
</dbReference>
<evidence type="ECO:0000256" key="1">
    <source>
        <dbReference type="ARBA" id="ARBA00022512"/>
    </source>
</evidence>
<feature type="region of interest" description="Disordered" evidence="5">
    <location>
        <begin position="48"/>
        <end position="115"/>
    </location>
</feature>
<dbReference type="RefSeq" id="WP_160811036.1">
    <property type="nucleotide sequence ID" value="NZ_JAGSXU010000001.1"/>
</dbReference>
<evidence type="ECO:0000259" key="9">
    <source>
        <dbReference type="Pfam" id="PF17966"/>
    </source>
</evidence>
<feature type="region of interest" description="Disordered" evidence="5">
    <location>
        <begin position="592"/>
        <end position="620"/>
    </location>
</feature>
<comment type="caution">
    <text evidence="10">The sequence shown here is derived from an EMBL/GenBank/DDBJ whole genome shotgun (WGS) entry which is preliminary data.</text>
</comment>
<feature type="domain" description="Mub B2-like" evidence="9">
    <location>
        <begin position="624"/>
        <end position="718"/>
    </location>
</feature>
<dbReference type="Gene3D" id="2.60.40.4300">
    <property type="match status" value="1"/>
</dbReference>
<evidence type="ECO:0000313" key="11">
    <source>
        <dbReference type="Proteomes" id="UP000460132"/>
    </source>
</evidence>
<evidence type="ECO:0000256" key="5">
    <source>
        <dbReference type="SAM" id="MobiDB-lite"/>
    </source>
</evidence>
<keyword evidence="4" id="KW-0572">Peptidoglycan-anchor</keyword>
<feature type="compositionally biased region" description="Polar residues" evidence="5">
    <location>
        <begin position="452"/>
        <end position="468"/>
    </location>
</feature>
<dbReference type="Proteomes" id="UP000460132">
    <property type="component" value="Unassembled WGS sequence"/>
</dbReference>
<proteinExistence type="predicted"/>
<dbReference type="InterPro" id="IPR019931">
    <property type="entry name" value="LPXTG_anchor"/>
</dbReference>
<dbReference type="EMBL" id="WWFF01000004">
    <property type="protein sequence ID" value="MYN53399.1"/>
    <property type="molecule type" value="Genomic_DNA"/>
</dbReference>
<evidence type="ECO:0000259" key="6">
    <source>
        <dbReference type="Pfam" id="PF00746"/>
    </source>
</evidence>
<evidence type="ECO:0000256" key="3">
    <source>
        <dbReference type="ARBA" id="ARBA00022729"/>
    </source>
</evidence>
<dbReference type="AlphaFoldDB" id="A0A7X4HM75"/>
<dbReference type="Pfam" id="PF17966">
    <property type="entry name" value="Muc_B2"/>
    <property type="match status" value="1"/>
</dbReference>
<keyword evidence="3" id="KW-0732">Signal</keyword>
<evidence type="ECO:0000259" key="7">
    <source>
        <dbReference type="Pfam" id="PF04650"/>
    </source>
</evidence>
<dbReference type="NCBIfam" id="TIGR01168">
    <property type="entry name" value="YSIRK_signal"/>
    <property type="match status" value="1"/>
</dbReference>
<dbReference type="Pfam" id="PF00746">
    <property type="entry name" value="Gram_pos_anchor"/>
    <property type="match status" value="1"/>
</dbReference>
<feature type="domain" description="Mucin binding" evidence="8">
    <location>
        <begin position="516"/>
        <end position="590"/>
    </location>
</feature>
<organism evidence="10 11">
    <name type="scientific">Lactobacillus crispatus</name>
    <dbReference type="NCBI Taxonomy" id="47770"/>
    <lineage>
        <taxon>Bacteria</taxon>
        <taxon>Bacillati</taxon>
        <taxon>Bacillota</taxon>
        <taxon>Bacilli</taxon>
        <taxon>Lactobacillales</taxon>
        <taxon>Lactobacillaceae</taxon>
        <taxon>Lactobacillus</taxon>
    </lineage>
</organism>
<evidence type="ECO:0000256" key="2">
    <source>
        <dbReference type="ARBA" id="ARBA00022525"/>
    </source>
</evidence>
<evidence type="ECO:0000256" key="4">
    <source>
        <dbReference type="ARBA" id="ARBA00023088"/>
    </source>
</evidence>
<keyword evidence="2" id="KW-0964">Secreted</keyword>
<feature type="region of interest" description="Disordered" evidence="5">
    <location>
        <begin position="718"/>
        <end position="778"/>
    </location>
</feature>
<feature type="compositionally biased region" description="Basic and acidic residues" evidence="5">
    <location>
        <begin position="757"/>
        <end position="774"/>
    </location>
</feature>
<gene>
    <name evidence="10" type="ORF">GTK63_03505</name>
</gene>
<feature type="region of interest" description="Disordered" evidence="5">
    <location>
        <begin position="452"/>
        <end position="472"/>
    </location>
</feature>
<dbReference type="InterPro" id="IPR041558">
    <property type="entry name" value="MucBP_2"/>
</dbReference>
<evidence type="ECO:0000259" key="8">
    <source>
        <dbReference type="Pfam" id="PF17965"/>
    </source>
</evidence>
<evidence type="ECO:0000313" key="10">
    <source>
        <dbReference type="EMBL" id="MYN53399.1"/>
    </source>
</evidence>
<accession>A0A7X4HM75</accession>
<keyword evidence="1" id="KW-0134">Cell wall</keyword>
<dbReference type="Pfam" id="PF17965">
    <property type="entry name" value="MucBP_2"/>
    <property type="match status" value="1"/>
</dbReference>
<feature type="compositionally biased region" description="Pro residues" evidence="5">
    <location>
        <begin position="732"/>
        <end position="748"/>
    </location>
</feature>
<dbReference type="Pfam" id="PF04650">
    <property type="entry name" value="YSIRK_signal"/>
    <property type="match status" value="1"/>
</dbReference>
<dbReference type="InterPro" id="IPR005877">
    <property type="entry name" value="YSIRK_signal_dom"/>
</dbReference>
<feature type="domain" description="Gram-positive cocci surface proteins LPxTG" evidence="6">
    <location>
        <begin position="826"/>
        <end position="856"/>
    </location>
</feature>
<protein>
    <submittedName>
        <fullName evidence="10">YSIRK-type signal peptide-containing protein</fullName>
    </submittedName>
</protein>
<dbReference type="NCBIfam" id="TIGR01167">
    <property type="entry name" value="LPXTG_anchor"/>
    <property type="match status" value="1"/>
</dbReference>
<sequence length="869" mass="95193">MFNKEQLQRFSIRKLTVGTASVLIGVLFLTSWNANKVYADSGNVTNGESIAKNNNPQEGTPAVNDNAQIVDNGSTNGSTGISESPDSNRSNVIKSDNSRTTEPTGQANNKKVVSDANLTANDAQTKPTQQTAKSYAANSVVQRTKKLTGNAKLLADSKAQTDTKTDSNYSVTDNYPKDLMTYLPSDFDNKQEYAFEWLRNKNNNNIILTTNRTGDGEVYVYQDRTKVGTLAQNSSQPLYVTRRDIWEYDYQINIGTVYNDESAGIVQSNGYPLNIIYSSHAKDVDDAWYSTVSFFVPHKIPQTVTYKDSNGNVIDSLTHTQDGLTGQSYTTGLPSGSKYVQKGEYLANITHNGNGLISEFHDGYTCTKDYHDGISVTFTENDSRTTGTGTMDYVIYDGDVAVQWGYLAYGQSTNYTKYSDRYTIRHTIVNPYVPQTTNIVYQYKKLGNVVNTDPQGNTTTTQYTNDPNDPTKVKPVHVPSIPGYTTQVNGKTVTDKTIMPADPGQDTKITYVADAQKASVTYIDDKTGKALKGDELKGVTNAKSGYTTKSAIDTYTSLGYTLVSDDTKGNEIVFDNDDAVDQAFTVHLSHGKITVTPEKPGKPGEPVDPKNSEGPKYPNGTELDQVKRTGIQTIHYVGAGDKTPADDKQTFIFTRKITFDNVTGKIISKTPWNVQSYTFGTVNTPVIPGYHADKAVAGGETVTPDDLNKVITVTYAPDVNPCNPSDHGDIPSPEPTPEPETTPNPTPDDQPDSETSSDAHFENAKPKDELDKTNPKKVAAYKKERKIIKTKIAKQGHTEIAEPIEDKVTRENNVKVVSDPVENMAAEPKLPQTGEADNSIIGLLGMLLASFAAMFGFDSLHSHDKKHKN</sequence>